<dbReference type="PIRSF" id="PIRSF004682">
    <property type="entry name" value="GmhB"/>
    <property type="match status" value="1"/>
</dbReference>
<comment type="catalytic activity">
    <reaction evidence="1">
        <text>D-glycero-beta-D-manno-heptose 1,7-bisphosphate + H2O = D-glycero-beta-D-manno-heptose 1-phosphate + phosphate</text>
        <dbReference type="Rhea" id="RHEA:28518"/>
        <dbReference type="ChEBI" id="CHEBI:15377"/>
        <dbReference type="ChEBI" id="CHEBI:43474"/>
        <dbReference type="ChEBI" id="CHEBI:60208"/>
        <dbReference type="ChEBI" id="CHEBI:61593"/>
        <dbReference type="EC" id="3.1.3.82"/>
    </reaction>
</comment>
<comment type="subunit">
    <text evidence="6">Monomer.</text>
</comment>
<protein>
    <recommendedName>
        <fullName evidence="14">D,D-heptose 1,7-bisphosphate phosphatase</fullName>
        <ecNumber evidence="14">3.1.3.-</ecNumber>
    </recommendedName>
</protein>
<evidence type="ECO:0000256" key="4">
    <source>
        <dbReference type="ARBA" id="ARBA00004496"/>
    </source>
</evidence>
<evidence type="ECO:0000256" key="13">
    <source>
        <dbReference type="ARBA" id="ARBA00061616"/>
    </source>
</evidence>
<dbReference type="InterPro" id="IPR006543">
    <property type="entry name" value="Histidinol-phos"/>
</dbReference>
<evidence type="ECO:0000256" key="1">
    <source>
        <dbReference type="ARBA" id="ARBA00001226"/>
    </source>
</evidence>
<feature type="active site" description="Nucleophile" evidence="15">
    <location>
        <position position="7"/>
    </location>
</feature>
<gene>
    <name evidence="18" type="primary">gmhB</name>
    <name evidence="18" type="ORF">VCB98_12525</name>
</gene>
<feature type="binding site" evidence="17">
    <location>
        <position position="99"/>
    </location>
    <ligand>
        <name>Zn(2+)</name>
        <dbReference type="ChEBI" id="CHEBI:29105"/>
    </ligand>
</feature>
<evidence type="ECO:0000256" key="11">
    <source>
        <dbReference type="ARBA" id="ARBA00022842"/>
    </source>
</evidence>
<organism evidence="18 19">
    <name type="scientific">Natronospira elongata</name>
    <dbReference type="NCBI Taxonomy" id="3110268"/>
    <lineage>
        <taxon>Bacteria</taxon>
        <taxon>Pseudomonadati</taxon>
        <taxon>Pseudomonadota</taxon>
        <taxon>Gammaproteobacteria</taxon>
        <taxon>Natronospirales</taxon>
        <taxon>Natronospiraceae</taxon>
        <taxon>Natronospira</taxon>
    </lineage>
</organism>
<comment type="caution">
    <text evidence="18">The sequence shown here is derived from an EMBL/GenBank/DDBJ whole genome shotgun (WGS) entry which is preliminary data.</text>
</comment>
<evidence type="ECO:0000256" key="5">
    <source>
        <dbReference type="ARBA" id="ARBA00004708"/>
    </source>
</evidence>
<dbReference type="FunFam" id="3.40.50.1000:FF:000168">
    <property type="entry name" value="D,D-heptose 1,7-bisphosphate phosphatase"/>
    <property type="match status" value="1"/>
</dbReference>
<dbReference type="NCBIfam" id="NF006506">
    <property type="entry name" value="PRK08942.1"/>
    <property type="match status" value="1"/>
</dbReference>
<comment type="cofactor">
    <cofactor evidence="3 17">
        <name>Zn(2+)</name>
        <dbReference type="ChEBI" id="CHEBI:29105"/>
    </cofactor>
</comment>
<dbReference type="InterPro" id="IPR036412">
    <property type="entry name" value="HAD-like_sf"/>
</dbReference>
<evidence type="ECO:0000256" key="16">
    <source>
        <dbReference type="PIRSR" id="PIRSR004682-3"/>
    </source>
</evidence>
<keyword evidence="10 17" id="KW-0862">Zinc</keyword>
<dbReference type="SUPFAM" id="SSF56784">
    <property type="entry name" value="HAD-like"/>
    <property type="match status" value="1"/>
</dbReference>
<keyword evidence="11 17" id="KW-0460">Magnesium</keyword>
<feature type="binding site" evidence="17">
    <location>
        <position position="89"/>
    </location>
    <ligand>
        <name>Zn(2+)</name>
        <dbReference type="ChEBI" id="CHEBI:29105"/>
    </ligand>
</feature>
<dbReference type="GO" id="GO:0046872">
    <property type="term" value="F:metal ion binding"/>
    <property type="evidence" value="ECO:0007669"/>
    <property type="project" value="UniProtKB-KW"/>
</dbReference>
<accession>A0AAP6JHX6</accession>
<evidence type="ECO:0000256" key="7">
    <source>
        <dbReference type="ARBA" id="ARBA00022490"/>
    </source>
</evidence>
<feature type="site" description="Contributes to substrate recognition" evidence="16">
    <location>
        <position position="100"/>
    </location>
</feature>
<reference evidence="18 19" key="1">
    <citation type="submission" date="2023-12" db="EMBL/GenBank/DDBJ databases">
        <title>Whole-genome sequencing of halo(alkali)philic microorganisms from hypersaline lakes.</title>
        <authorList>
            <person name="Sorokin D.Y."/>
            <person name="Merkel A.Y."/>
            <person name="Messina E."/>
            <person name="Yakimov M."/>
        </authorList>
    </citation>
    <scope>NUCLEOTIDE SEQUENCE [LARGE SCALE GENOMIC DNA]</scope>
    <source>
        <strain evidence="18 19">AB-CW1</strain>
    </source>
</reference>
<feature type="site" description="Stabilizes the phosphoryl group" evidence="16">
    <location>
        <position position="50"/>
    </location>
</feature>
<evidence type="ECO:0000256" key="6">
    <source>
        <dbReference type="ARBA" id="ARBA00011245"/>
    </source>
</evidence>
<evidence type="ECO:0000256" key="10">
    <source>
        <dbReference type="ARBA" id="ARBA00022833"/>
    </source>
</evidence>
<dbReference type="NCBIfam" id="TIGR01662">
    <property type="entry name" value="HAD-SF-IIIA"/>
    <property type="match status" value="1"/>
</dbReference>
<evidence type="ECO:0000256" key="3">
    <source>
        <dbReference type="ARBA" id="ARBA00001947"/>
    </source>
</evidence>
<feature type="binding site" evidence="17">
    <location>
        <position position="9"/>
    </location>
    <ligand>
        <name>Mg(2+)</name>
        <dbReference type="ChEBI" id="CHEBI:18420"/>
    </ligand>
</feature>
<dbReference type="InterPro" id="IPR006549">
    <property type="entry name" value="HAD-SF_hydro_IIIA"/>
</dbReference>
<evidence type="ECO:0000313" key="19">
    <source>
        <dbReference type="Proteomes" id="UP001302316"/>
    </source>
</evidence>
<dbReference type="RefSeq" id="WP_346053054.1">
    <property type="nucleotide sequence ID" value="NZ_JAYGII010000045.1"/>
</dbReference>
<feature type="site" description="Stabilizes the phosphoryl group" evidence="16">
    <location>
        <position position="101"/>
    </location>
</feature>
<evidence type="ECO:0000256" key="15">
    <source>
        <dbReference type="PIRSR" id="PIRSR004682-1"/>
    </source>
</evidence>
<comment type="subcellular location">
    <subcellularLocation>
        <location evidence="4 14">Cytoplasm</location>
    </subcellularLocation>
</comment>
<dbReference type="Pfam" id="PF13242">
    <property type="entry name" value="Hydrolase_like"/>
    <property type="match status" value="1"/>
</dbReference>
<dbReference type="Gene3D" id="3.40.50.1000">
    <property type="entry name" value="HAD superfamily/HAD-like"/>
    <property type="match status" value="1"/>
</dbReference>
<comment type="cofactor">
    <cofactor evidence="2 17">
        <name>Mg(2+)</name>
        <dbReference type="ChEBI" id="CHEBI:18420"/>
    </cofactor>
</comment>
<feature type="active site" description="Proton donor" evidence="15">
    <location>
        <position position="9"/>
    </location>
</feature>
<keyword evidence="8 17" id="KW-0479">Metal-binding</keyword>
<dbReference type="NCBIfam" id="TIGR01656">
    <property type="entry name" value="Histidinol-ppas"/>
    <property type="match status" value="1"/>
</dbReference>
<feature type="binding site" evidence="17">
    <location>
        <position position="126"/>
    </location>
    <ligand>
        <name>Mg(2+)</name>
        <dbReference type="ChEBI" id="CHEBI:18420"/>
    </ligand>
</feature>
<feature type="binding site" evidence="17">
    <location>
        <position position="91"/>
    </location>
    <ligand>
        <name>Zn(2+)</name>
        <dbReference type="ChEBI" id="CHEBI:29105"/>
    </ligand>
</feature>
<evidence type="ECO:0000256" key="9">
    <source>
        <dbReference type="ARBA" id="ARBA00022801"/>
    </source>
</evidence>
<dbReference type="InterPro" id="IPR023214">
    <property type="entry name" value="HAD_sf"/>
</dbReference>
<feature type="binding site" evidence="17">
    <location>
        <position position="7"/>
    </location>
    <ligand>
        <name>Mg(2+)</name>
        <dbReference type="ChEBI" id="CHEBI:18420"/>
    </ligand>
</feature>
<dbReference type="InterPro" id="IPR004446">
    <property type="entry name" value="Heptose_bisP_phosphatase"/>
</dbReference>
<dbReference type="PANTHER" id="PTHR42891">
    <property type="entry name" value="D-GLYCERO-BETA-D-MANNO-HEPTOSE-1,7-BISPHOSPHATE 7-PHOSPHATASE"/>
    <property type="match status" value="1"/>
</dbReference>
<name>A0AAP6JHX6_9GAMM</name>
<dbReference type="Proteomes" id="UP001302316">
    <property type="component" value="Unassembled WGS sequence"/>
</dbReference>
<dbReference type="CDD" id="cd07503">
    <property type="entry name" value="HAD_HisB-N"/>
    <property type="match status" value="1"/>
</dbReference>
<dbReference type="GO" id="GO:0034200">
    <property type="term" value="F:D-glycero-beta-D-manno-heptose 1,7-bisphosphate 7-phosphatase activity"/>
    <property type="evidence" value="ECO:0007669"/>
    <property type="project" value="UniProtKB-EC"/>
</dbReference>
<sequence length="192" mass="21185">MRLVILDRDGTINEESDDYIKSPEECHMLPGSLEAIARLNRGGWRVAVASNQSGLGRSLFTPSDLLGIHNKIQSLLRGHGGEIDAFFFCPHHPDDACDCRKPRPGMLHDISRRFQTSLTHVPMIGDSEKDIDVARAAGARPILVLTGRGEETRERLERRGILEEVEVFEDLAAAANHLLGEHGEVDEDGAES</sequence>
<dbReference type="EC" id="3.1.3.-" evidence="14"/>
<proteinExistence type="inferred from homology"/>
<evidence type="ECO:0000256" key="14">
    <source>
        <dbReference type="PIRNR" id="PIRNR004682"/>
    </source>
</evidence>
<dbReference type="GO" id="GO:0005975">
    <property type="term" value="P:carbohydrate metabolic process"/>
    <property type="evidence" value="ECO:0007669"/>
    <property type="project" value="InterPro"/>
</dbReference>
<feature type="binding site" evidence="17">
    <location>
        <position position="97"/>
    </location>
    <ligand>
        <name>Zn(2+)</name>
        <dbReference type="ChEBI" id="CHEBI:29105"/>
    </ligand>
</feature>
<keyword evidence="19" id="KW-1185">Reference proteome</keyword>
<keyword evidence="12 14" id="KW-0119">Carbohydrate metabolism</keyword>
<evidence type="ECO:0000256" key="8">
    <source>
        <dbReference type="ARBA" id="ARBA00022723"/>
    </source>
</evidence>
<dbReference type="AlphaFoldDB" id="A0AAP6JHX6"/>
<dbReference type="EMBL" id="JAYGII010000045">
    <property type="protein sequence ID" value="MEA5446644.1"/>
    <property type="molecule type" value="Genomic_DNA"/>
</dbReference>
<evidence type="ECO:0000313" key="18">
    <source>
        <dbReference type="EMBL" id="MEA5446644.1"/>
    </source>
</evidence>
<dbReference type="PANTHER" id="PTHR42891:SF1">
    <property type="entry name" value="D-GLYCERO-BETA-D-MANNO-HEPTOSE-1,7-BISPHOSPHATE 7-PHOSPHATASE"/>
    <property type="match status" value="1"/>
</dbReference>
<evidence type="ECO:0000256" key="17">
    <source>
        <dbReference type="PIRSR" id="PIRSR004682-4"/>
    </source>
</evidence>
<keyword evidence="7 14" id="KW-0963">Cytoplasm</keyword>
<dbReference type="GO" id="GO:0005737">
    <property type="term" value="C:cytoplasm"/>
    <property type="evidence" value="ECO:0007669"/>
    <property type="project" value="UniProtKB-SubCell"/>
</dbReference>
<evidence type="ECO:0000256" key="2">
    <source>
        <dbReference type="ARBA" id="ARBA00001946"/>
    </source>
</evidence>
<comment type="pathway">
    <text evidence="5">Nucleotide-sugar biosynthesis; ADP-L-glycero-beta-D-manno-heptose biosynthesis; ADP-L-glycero-beta-D-manno-heptose from D-glycero-beta-D-manno-heptose 7-phosphate: step 2/4.</text>
</comment>
<comment type="similarity">
    <text evidence="13 14">Belongs to the gmhB family.</text>
</comment>
<evidence type="ECO:0000256" key="12">
    <source>
        <dbReference type="ARBA" id="ARBA00023277"/>
    </source>
</evidence>
<keyword evidence="9 14" id="KW-0378">Hydrolase</keyword>